<dbReference type="EMBL" id="RQJO01000008">
    <property type="protein sequence ID" value="RRB04901.1"/>
    <property type="molecule type" value="Genomic_DNA"/>
</dbReference>
<proteinExistence type="predicted"/>
<name>A0A3P1BUW1_9BACT</name>
<keyword evidence="2" id="KW-1185">Reference proteome</keyword>
<gene>
    <name evidence="1" type="ORF">EHT25_15700</name>
</gene>
<dbReference type="Proteomes" id="UP000271925">
    <property type="component" value="Unassembled WGS sequence"/>
</dbReference>
<accession>A0A3P1BUW1</accession>
<dbReference type="OrthoDB" id="1521695at2"/>
<dbReference type="RefSeq" id="WP_124876011.1">
    <property type="nucleotide sequence ID" value="NZ_RQJO01000008.1"/>
</dbReference>
<protein>
    <submittedName>
        <fullName evidence="1">Uncharacterized protein</fullName>
    </submittedName>
</protein>
<comment type="caution">
    <text evidence="1">The sequence shown here is derived from an EMBL/GenBank/DDBJ whole genome shotgun (WGS) entry which is preliminary data.</text>
</comment>
<organism evidence="1 2">
    <name type="scientific">Larkinella rosea</name>
    <dbReference type="NCBI Taxonomy" id="2025312"/>
    <lineage>
        <taxon>Bacteria</taxon>
        <taxon>Pseudomonadati</taxon>
        <taxon>Bacteroidota</taxon>
        <taxon>Cytophagia</taxon>
        <taxon>Cytophagales</taxon>
        <taxon>Spirosomataceae</taxon>
        <taxon>Larkinella</taxon>
    </lineage>
</organism>
<evidence type="ECO:0000313" key="1">
    <source>
        <dbReference type="EMBL" id="RRB04901.1"/>
    </source>
</evidence>
<evidence type="ECO:0000313" key="2">
    <source>
        <dbReference type="Proteomes" id="UP000271925"/>
    </source>
</evidence>
<reference evidence="1 2" key="1">
    <citation type="submission" date="2018-11" db="EMBL/GenBank/DDBJ databases">
        <authorList>
            <person name="Zhou Z."/>
            <person name="Wang G."/>
        </authorList>
    </citation>
    <scope>NUCLEOTIDE SEQUENCE [LARGE SCALE GENOMIC DNA]</scope>
    <source>
        <strain evidence="1 2">KCTC52004</strain>
    </source>
</reference>
<sequence>MASRFKKTALRSPLWVLLSLIGLAQTLRAQPIQVLVNVNPPYSAYLQDYAGAGQQVQIRLINPSARALEIRLQGSVTGDNGVSIRTLPNYRPPVPFVLQPGTTLLTRKDLEGLFDLNQILVEGMNKNLLYQGKPLPEGSYQLCVQVFDNRTSQALSAGEPLGCSPPFPVKAIEPPILIAPFCDSEVMPTTPQATVFTWSPPAGVLPTQVSYTLRVVELPLQNVDPNVFIDAIALPPSGIEIKNLPTSTFLYGPQYLPLKVGKRYAWRVQAVDKFGKLNLLNDGKSPVCAFQYGPADTLKAPVLANAKSPISLSGLTELIFCGQTITVKKITNPDRDHFSGSGTLVMKSPVKLSAEVSFSDLKIRPLAYDQSQKRGKSGFYDFTVITGQLENSLKGAQVDDKTAKLKTDPHTGGTAAMTYQAIRLVANHSELFDEKLNSHRLQKGGSDEASIQTGLTWYSPITITTLTGYKPGKSGSFSPGTASFDGNLTVDVPGSWYPIASVGSELKKAPALKIPFSKAYEGPLSDLSGFYLNLRADSYFEIQNGRLVARLNGTVTVPSGRKEVAPLIVPFQESDGITFTAQIDDQQVPVSVVNDQARLFLRFQKLNVQLGDLFEAGDLPYPQWVKGVSCPEVEFWMRSGDYNNDKLDWTIVPINPVVNRGKGYESTNADRKGLNWQTKFLGFKGKITDAITVIKNSEFKVGHLVGQVYVPFVGSVGYLQIMIEKYGLGEADVISFDKSERTLLDTPAGDRIVVKTNGGYFADGYFYPDMAISAYNATNPTRGLDARDIRMDAIDVAITPKGELVSDYKNKKAEAYYSGSKQKTAYLNGLDYHLARVVLSDEAGGKQCRLSFNGKLVLGEKIVTDDQYLYDLVFAKPPVDDFNFTGSLPFSDPFPPTGTEGGGPSADGAETVSEAERAAGYHLERAAPASFLKPLKANTIHGSFSTGTAYYQGDFTLYTDDATFGNGFRLDTKALIFSPVNTQVGATVIAGKAQGVKYWFAAFKYESKDTPGISLFLNLEAYGFEGRIYSHMKHVGEPSAIFNDNYVPDAGTSFGLFAAMPIQSVADKGRLLWGKTGVELTFQGFAPKQITIRGDVNLEQLGGTGDASTSRVQGYGVIVMAPKEKTIVGTVNMTKGDFTAVCMTGTASFYMGPSGFAVSVGSPAQPVKATALCGIMGDLTPSATAYCAIYATNGSIGGMDWIPTSGIGIRAHLAATLLNIDTRKFFVSNPWATLTAGADADLDVTIRPSVDLYARVGTDINLNVGYSNYSYNLANVSESVQLTLPDFCLAYNKRICFPVLGGCNLIVGLRPTPYMRTNGGPEDMCRDDGTVQGPCEGILGWLMDGAQVIVNAAGEVLDTAYNLLKDATGAVVKGAEAVGGAIKDGYCSTIGWGC</sequence>